<comment type="caution">
    <text evidence="2">The sequence shown here is derived from an EMBL/GenBank/DDBJ whole genome shotgun (WGS) entry which is preliminary data.</text>
</comment>
<protein>
    <recommendedName>
        <fullName evidence="4">Secreted protein</fullName>
    </recommendedName>
</protein>
<evidence type="ECO:0000313" key="3">
    <source>
        <dbReference type="Proteomes" id="UP000287651"/>
    </source>
</evidence>
<name>A0A426X1X2_ENSVE</name>
<gene>
    <name evidence="2" type="ORF">B296_00038991</name>
</gene>
<evidence type="ECO:0000313" key="2">
    <source>
        <dbReference type="EMBL" id="RRT33463.1"/>
    </source>
</evidence>
<evidence type="ECO:0000256" key="1">
    <source>
        <dbReference type="SAM" id="SignalP"/>
    </source>
</evidence>
<accession>A0A426X1X2</accession>
<sequence>MPVSLLLPAHRLTLLHLKLCLCFHSTCLWVHSTAPYFPSDIQTNATVNGTLLTASRTCLTHLKTYTTRSDADITTNRIRTGAYKTLRDAPLFWVRDVGFTAREQGAPHSVAIVDDLRLEYFPSQLSLALLLFAP</sequence>
<reference evidence="2 3" key="1">
    <citation type="journal article" date="2014" name="Agronomy (Basel)">
        <title>A Draft Genome Sequence for Ensete ventricosum, the Drought-Tolerant Tree Against Hunger.</title>
        <authorList>
            <person name="Harrison J."/>
            <person name="Moore K.A."/>
            <person name="Paszkiewicz K."/>
            <person name="Jones T."/>
            <person name="Grant M."/>
            <person name="Ambacheew D."/>
            <person name="Muzemil S."/>
            <person name="Studholme D.J."/>
        </authorList>
    </citation>
    <scope>NUCLEOTIDE SEQUENCE [LARGE SCALE GENOMIC DNA]</scope>
</reference>
<feature type="chain" id="PRO_5019184128" description="Secreted protein" evidence="1">
    <location>
        <begin position="23"/>
        <end position="134"/>
    </location>
</feature>
<dbReference type="EMBL" id="AMZH03028974">
    <property type="protein sequence ID" value="RRT33463.1"/>
    <property type="molecule type" value="Genomic_DNA"/>
</dbReference>
<organism evidence="2 3">
    <name type="scientific">Ensete ventricosum</name>
    <name type="common">Abyssinian banana</name>
    <name type="synonym">Musa ensete</name>
    <dbReference type="NCBI Taxonomy" id="4639"/>
    <lineage>
        <taxon>Eukaryota</taxon>
        <taxon>Viridiplantae</taxon>
        <taxon>Streptophyta</taxon>
        <taxon>Embryophyta</taxon>
        <taxon>Tracheophyta</taxon>
        <taxon>Spermatophyta</taxon>
        <taxon>Magnoliopsida</taxon>
        <taxon>Liliopsida</taxon>
        <taxon>Zingiberales</taxon>
        <taxon>Musaceae</taxon>
        <taxon>Ensete</taxon>
    </lineage>
</organism>
<keyword evidence="1" id="KW-0732">Signal</keyword>
<dbReference type="AlphaFoldDB" id="A0A426X1X2"/>
<evidence type="ECO:0008006" key="4">
    <source>
        <dbReference type="Google" id="ProtNLM"/>
    </source>
</evidence>
<feature type="signal peptide" evidence="1">
    <location>
        <begin position="1"/>
        <end position="22"/>
    </location>
</feature>
<dbReference type="Proteomes" id="UP000287651">
    <property type="component" value="Unassembled WGS sequence"/>
</dbReference>
<proteinExistence type="predicted"/>